<dbReference type="Proteomes" id="UP000283627">
    <property type="component" value="Unassembled WGS sequence"/>
</dbReference>
<accession>A0A423K6C6</accession>
<name>A0A423K6C6_9PSED</name>
<dbReference type="OrthoDB" id="5377431at2"/>
<dbReference type="Pfam" id="PF00144">
    <property type="entry name" value="Beta-lactamase"/>
    <property type="match status" value="1"/>
</dbReference>
<dbReference type="GO" id="GO:0046677">
    <property type="term" value="P:response to antibiotic"/>
    <property type="evidence" value="ECO:0007669"/>
    <property type="project" value="UniProtKB-UniRule"/>
</dbReference>
<keyword evidence="7" id="KW-0732">Signal</keyword>
<dbReference type="PANTHER" id="PTHR46825:SF8">
    <property type="entry name" value="BETA-LACTAMASE-RELATED"/>
    <property type="match status" value="1"/>
</dbReference>
<dbReference type="GO" id="GO:0008800">
    <property type="term" value="F:beta-lactamase activity"/>
    <property type="evidence" value="ECO:0007669"/>
    <property type="project" value="UniProtKB-UniRule"/>
</dbReference>
<evidence type="ECO:0000256" key="7">
    <source>
        <dbReference type="SAM" id="SignalP"/>
    </source>
</evidence>
<gene>
    <name evidence="9" type="ORF">BK665_27070</name>
</gene>
<dbReference type="SUPFAM" id="SSF56601">
    <property type="entry name" value="beta-lactamase/transpeptidase-like"/>
    <property type="match status" value="1"/>
</dbReference>
<dbReference type="InterPro" id="IPR001586">
    <property type="entry name" value="Beta-lactam_class-C_AS"/>
</dbReference>
<dbReference type="AlphaFoldDB" id="A0A423K6C6"/>
<dbReference type="Gene3D" id="3.40.710.10">
    <property type="entry name" value="DD-peptidase/beta-lactamase superfamily"/>
    <property type="match status" value="1"/>
</dbReference>
<dbReference type="GO" id="GO:0017001">
    <property type="term" value="P:antibiotic catabolic process"/>
    <property type="evidence" value="ECO:0007669"/>
    <property type="project" value="InterPro"/>
</dbReference>
<dbReference type="InterPro" id="IPR001466">
    <property type="entry name" value="Beta-lactam-related"/>
</dbReference>
<evidence type="ECO:0000256" key="4">
    <source>
        <dbReference type="ARBA" id="ARBA00022801"/>
    </source>
</evidence>
<evidence type="ECO:0000256" key="1">
    <source>
        <dbReference type="ARBA" id="ARBA00001526"/>
    </source>
</evidence>
<dbReference type="RefSeq" id="WP_123409974.1">
    <property type="nucleotide sequence ID" value="NZ_MOBP01000022.1"/>
</dbReference>
<evidence type="ECO:0000256" key="5">
    <source>
        <dbReference type="ARBA" id="ARBA00023251"/>
    </source>
</evidence>
<keyword evidence="4 6" id="KW-0378">Hydrolase</keyword>
<evidence type="ECO:0000313" key="9">
    <source>
        <dbReference type="EMBL" id="RON47226.1"/>
    </source>
</evidence>
<sequence length="389" mass="41481">MTITINITRLSVLGACVAVLGAGQCLAQGQTDQQIQSTVDAAIKPMMQAQGVPGIAVAVTVNGEPHYFNYGVAAKENAQAVTENTLFEIGSVSKTFTATLGGYATATGKLALSDKASTVLPDLRGSAFDKVSVVQLGTYTAGGLPLQFPDEADHADKMLGYFKQWKPVYAAGTHRQYSNPSIGLFGYLAAHTLGLPFDEAMTKTLLPKLGLKHTFLQVPQDQMSLYAQGYDKDGKPVRVGPGALDSEAYGVKTSAADMIRFVQANLKPASLDKPLQQAIATTHTGYYTVGNMTQGLGWERYSYPITLDKLLEGNSTPMAMQAHKVQWLNPPQPEPASVLINKTGSTGGFGTYVAFVPAKNIGIVILANKNYPIPERVKAAHQILSALTQ</sequence>
<dbReference type="PANTHER" id="PTHR46825">
    <property type="entry name" value="D-ALANYL-D-ALANINE-CARBOXYPEPTIDASE/ENDOPEPTIDASE AMPH"/>
    <property type="match status" value="1"/>
</dbReference>
<keyword evidence="5 6" id="KW-0046">Antibiotic resistance</keyword>
<comment type="similarity">
    <text evidence="2 6">Belongs to the class-C beta-lactamase family.</text>
</comment>
<dbReference type="EMBL" id="MOBP01000022">
    <property type="protein sequence ID" value="RON47226.1"/>
    <property type="molecule type" value="Genomic_DNA"/>
</dbReference>
<proteinExistence type="inferred from homology"/>
<dbReference type="InterPro" id="IPR012338">
    <property type="entry name" value="Beta-lactam/transpept-like"/>
</dbReference>
<dbReference type="InterPro" id="IPR050491">
    <property type="entry name" value="AmpC-like"/>
</dbReference>
<evidence type="ECO:0000256" key="6">
    <source>
        <dbReference type="RuleBase" id="RU361140"/>
    </source>
</evidence>
<feature type="chain" id="PRO_5019555740" description="Beta-lactamase" evidence="7">
    <location>
        <begin position="28"/>
        <end position="389"/>
    </location>
</feature>
<dbReference type="PROSITE" id="PS00336">
    <property type="entry name" value="BETA_LACTAMASE_C"/>
    <property type="match status" value="1"/>
</dbReference>
<feature type="signal peptide" evidence="7">
    <location>
        <begin position="1"/>
        <end position="27"/>
    </location>
</feature>
<comment type="catalytic activity">
    <reaction evidence="1 6">
        <text>a beta-lactam + H2O = a substituted beta-amino acid</text>
        <dbReference type="Rhea" id="RHEA:20401"/>
        <dbReference type="ChEBI" id="CHEBI:15377"/>
        <dbReference type="ChEBI" id="CHEBI:35627"/>
        <dbReference type="ChEBI" id="CHEBI:140347"/>
        <dbReference type="EC" id="3.5.2.6"/>
    </reaction>
</comment>
<dbReference type="NCBIfam" id="NF033085">
    <property type="entry name" value="bla_class_C"/>
    <property type="match status" value="1"/>
</dbReference>
<comment type="caution">
    <text evidence="9">The sequence shown here is derived from an EMBL/GenBank/DDBJ whole genome shotgun (WGS) entry which is preliminary data.</text>
</comment>
<dbReference type="EC" id="3.5.2.6" evidence="3 6"/>
<dbReference type="GO" id="GO:0030288">
    <property type="term" value="C:outer membrane-bounded periplasmic space"/>
    <property type="evidence" value="ECO:0007669"/>
    <property type="project" value="InterPro"/>
</dbReference>
<dbReference type="InterPro" id="IPR058136">
    <property type="entry name" value="AmpC"/>
</dbReference>
<evidence type="ECO:0000313" key="10">
    <source>
        <dbReference type="Proteomes" id="UP000283627"/>
    </source>
</evidence>
<evidence type="ECO:0000259" key="8">
    <source>
        <dbReference type="Pfam" id="PF00144"/>
    </source>
</evidence>
<reference evidence="9 10" key="1">
    <citation type="submission" date="2016-10" db="EMBL/GenBank/DDBJ databases">
        <title>Comparative genome analysis of multiple Pseudomonas spp. focuses on biocontrol and plant growth promoting traits.</title>
        <authorList>
            <person name="Tao X.-Y."/>
            <person name="Taylor C.G."/>
        </authorList>
    </citation>
    <scope>NUCLEOTIDE SEQUENCE [LARGE SCALE GENOMIC DNA]</scope>
    <source>
        <strain evidence="9 10">39A2</strain>
    </source>
</reference>
<evidence type="ECO:0000256" key="2">
    <source>
        <dbReference type="ARBA" id="ARBA00007840"/>
    </source>
</evidence>
<protein>
    <recommendedName>
        <fullName evidence="3 6">Beta-lactamase</fullName>
        <ecNumber evidence="3 6">3.5.2.6</ecNumber>
    </recommendedName>
</protein>
<evidence type="ECO:0000256" key="3">
    <source>
        <dbReference type="ARBA" id="ARBA00012865"/>
    </source>
</evidence>
<organism evidence="9 10">
    <name type="scientific">Pseudomonas frederiksbergensis</name>
    <dbReference type="NCBI Taxonomy" id="104087"/>
    <lineage>
        <taxon>Bacteria</taxon>
        <taxon>Pseudomonadati</taxon>
        <taxon>Pseudomonadota</taxon>
        <taxon>Gammaproteobacteria</taxon>
        <taxon>Pseudomonadales</taxon>
        <taxon>Pseudomonadaceae</taxon>
        <taxon>Pseudomonas</taxon>
    </lineage>
</organism>
<feature type="domain" description="Beta-lactamase-related" evidence="8">
    <location>
        <begin position="39"/>
        <end position="387"/>
    </location>
</feature>